<feature type="compositionally biased region" description="Acidic residues" evidence="1">
    <location>
        <begin position="234"/>
        <end position="248"/>
    </location>
</feature>
<evidence type="ECO:0000256" key="1">
    <source>
        <dbReference type="SAM" id="MobiDB-lite"/>
    </source>
</evidence>
<evidence type="ECO:0000313" key="3">
    <source>
        <dbReference type="EMBL" id="KAF9454602.1"/>
    </source>
</evidence>
<sequence>MDSFNPQPFPPPTLADVPIEYIIEQLRNLAPYYWEKPETADCTIIVPIPYVRRRPASTMESSTPPKFRHSIDFHPSAAGGRITESSLNNTPRLTFKLHMDYLSAHSSYLRALFSGACPMDLINSRSSLSSTESMPQYSVPPDRLPKLLSSTHEHPVLYLPVPDPASFHLLIHWMYFNEINAISEALHEGSIQWEGIARNVEYLGLSADIKLFLSKWYHTWLDPAEAIENGGCDSDSETDCSDTGDGEDSSYTAVDMDEYIEMVDEKEHSRGRPREARPLSYQSAGSRTPSA</sequence>
<gene>
    <name evidence="3" type="ORF">P691DRAFT_655916</name>
</gene>
<dbReference type="Proteomes" id="UP000807342">
    <property type="component" value="Unassembled WGS sequence"/>
</dbReference>
<dbReference type="InterPro" id="IPR011333">
    <property type="entry name" value="SKP1/BTB/POZ_sf"/>
</dbReference>
<feature type="domain" description="BTB" evidence="2">
    <location>
        <begin position="83"/>
        <end position="183"/>
    </location>
</feature>
<feature type="region of interest" description="Disordered" evidence="1">
    <location>
        <begin position="230"/>
        <end position="291"/>
    </location>
</feature>
<comment type="caution">
    <text evidence="3">The sequence shown here is derived from an EMBL/GenBank/DDBJ whole genome shotgun (WGS) entry which is preliminary data.</text>
</comment>
<dbReference type="Gene3D" id="3.30.710.10">
    <property type="entry name" value="Potassium Channel Kv1.1, Chain A"/>
    <property type="match status" value="1"/>
</dbReference>
<protein>
    <recommendedName>
        <fullName evidence="2">BTB domain-containing protein</fullName>
    </recommendedName>
</protein>
<feature type="compositionally biased region" description="Polar residues" evidence="1">
    <location>
        <begin position="280"/>
        <end position="291"/>
    </location>
</feature>
<dbReference type="SUPFAM" id="SSF54695">
    <property type="entry name" value="POZ domain"/>
    <property type="match status" value="1"/>
</dbReference>
<evidence type="ECO:0000313" key="4">
    <source>
        <dbReference type="Proteomes" id="UP000807342"/>
    </source>
</evidence>
<dbReference type="EMBL" id="MU151053">
    <property type="protein sequence ID" value="KAF9454602.1"/>
    <property type="molecule type" value="Genomic_DNA"/>
</dbReference>
<proteinExistence type="predicted"/>
<keyword evidence="4" id="KW-1185">Reference proteome</keyword>
<evidence type="ECO:0000259" key="2">
    <source>
        <dbReference type="PROSITE" id="PS50097"/>
    </source>
</evidence>
<reference evidence="3" key="1">
    <citation type="submission" date="2020-11" db="EMBL/GenBank/DDBJ databases">
        <authorList>
            <consortium name="DOE Joint Genome Institute"/>
            <person name="Ahrendt S."/>
            <person name="Riley R."/>
            <person name="Andreopoulos W."/>
            <person name="Labutti K."/>
            <person name="Pangilinan J."/>
            <person name="Ruiz-Duenas F.J."/>
            <person name="Barrasa J.M."/>
            <person name="Sanchez-Garcia M."/>
            <person name="Camarero S."/>
            <person name="Miyauchi S."/>
            <person name="Serrano A."/>
            <person name="Linde D."/>
            <person name="Babiker R."/>
            <person name="Drula E."/>
            <person name="Ayuso-Fernandez I."/>
            <person name="Pacheco R."/>
            <person name="Padilla G."/>
            <person name="Ferreira P."/>
            <person name="Barriuso J."/>
            <person name="Kellner H."/>
            <person name="Castanera R."/>
            <person name="Alfaro M."/>
            <person name="Ramirez L."/>
            <person name="Pisabarro A.G."/>
            <person name="Kuo A."/>
            <person name="Tritt A."/>
            <person name="Lipzen A."/>
            <person name="He G."/>
            <person name="Yan M."/>
            <person name="Ng V."/>
            <person name="Cullen D."/>
            <person name="Martin F."/>
            <person name="Rosso M.-N."/>
            <person name="Henrissat B."/>
            <person name="Hibbett D."/>
            <person name="Martinez A.T."/>
            <person name="Grigoriev I.V."/>
        </authorList>
    </citation>
    <scope>NUCLEOTIDE SEQUENCE</scope>
    <source>
        <strain evidence="3">MF-IS2</strain>
    </source>
</reference>
<name>A0A9P5XQD6_9AGAR</name>
<dbReference type="AlphaFoldDB" id="A0A9P5XQD6"/>
<organism evidence="3 4">
    <name type="scientific">Macrolepiota fuliginosa MF-IS2</name>
    <dbReference type="NCBI Taxonomy" id="1400762"/>
    <lineage>
        <taxon>Eukaryota</taxon>
        <taxon>Fungi</taxon>
        <taxon>Dikarya</taxon>
        <taxon>Basidiomycota</taxon>
        <taxon>Agaricomycotina</taxon>
        <taxon>Agaricomycetes</taxon>
        <taxon>Agaricomycetidae</taxon>
        <taxon>Agaricales</taxon>
        <taxon>Agaricineae</taxon>
        <taxon>Agaricaceae</taxon>
        <taxon>Macrolepiota</taxon>
    </lineage>
</organism>
<dbReference type="InterPro" id="IPR000210">
    <property type="entry name" value="BTB/POZ_dom"/>
</dbReference>
<dbReference type="PROSITE" id="PS50097">
    <property type="entry name" value="BTB"/>
    <property type="match status" value="1"/>
</dbReference>
<feature type="compositionally biased region" description="Basic and acidic residues" evidence="1">
    <location>
        <begin position="263"/>
        <end position="277"/>
    </location>
</feature>
<dbReference type="OrthoDB" id="3366352at2759"/>
<accession>A0A9P5XQD6</accession>